<name>A0A383TV68_9FLAO</name>
<dbReference type="InterPro" id="IPR036942">
    <property type="entry name" value="Beta-barrel_TonB_sf"/>
</dbReference>
<keyword evidence="5 9" id="KW-0732">Signal</keyword>
<dbReference type="InterPro" id="IPR012910">
    <property type="entry name" value="Plug_dom"/>
</dbReference>
<keyword evidence="3 8" id="KW-1134">Transmembrane beta strand</keyword>
<dbReference type="Proteomes" id="UP000262142">
    <property type="component" value="Unassembled WGS sequence"/>
</dbReference>
<dbReference type="InterPro" id="IPR039426">
    <property type="entry name" value="TonB-dep_rcpt-like"/>
</dbReference>
<evidence type="ECO:0000313" key="12">
    <source>
        <dbReference type="Proteomes" id="UP000262142"/>
    </source>
</evidence>
<dbReference type="SUPFAM" id="SSF56935">
    <property type="entry name" value="Porins"/>
    <property type="match status" value="1"/>
</dbReference>
<evidence type="ECO:0000256" key="7">
    <source>
        <dbReference type="ARBA" id="ARBA00023237"/>
    </source>
</evidence>
<dbReference type="Pfam" id="PF13715">
    <property type="entry name" value="CarbopepD_reg_2"/>
    <property type="match status" value="1"/>
</dbReference>
<dbReference type="Gene3D" id="2.170.130.10">
    <property type="entry name" value="TonB-dependent receptor, plug domain"/>
    <property type="match status" value="1"/>
</dbReference>
<keyword evidence="2 8" id="KW-0813">Transport</keyword>
<dbReference type="NCBIfam" id="TIGR04057">
    <property type="entry name" value="SusC_RagA_signa"/>
    <property type="match status" value="1"/>
</dbReference>
<dbReference type="GO" id="GO:0009279">
    <property type="term" value="C:cell outer membrane"/>
    <property type="evidence" value="ECO:0007669"/>
    <property type="project" value="UniProtKB-SubCell"/>
</dbReference>
<sequence length="1026" mass="112856">MRKNVKKLLSVAVFCLAIYGFGQEKTVTGQVLDSDGFPVQDAFVHIEGESQGVYTDENGNYTISVEAGDVVVVEYIGMETKSVTIGAKNTYDLKLTKGGAIVLKDVVAVGYGSQSLKDVTGAITSISAEELENKPVASVEQALQGKSPGLQIVNTAGRAGSQVQMSIRGNGSLRASNDVLYVIDGVPQESMSHLTNEDIKSISVLKDAASAAIYGSRASNGVILIETKRGGYGENVKIQISSSRGWQSPVGLPKLLDATQYKKIHDVARTNYEADIASGVLKAPKDPAVLTPMAQPQASTDWLNQVLRNAAIVENHQISVSGGGESTRAYLSGSFFNQEGIIKQDSYKKGRLRLNVEQKITEFLSTGINSYFSYSSATPIADDNNTYQPWGNAIQAPPIYPVYGNKGKPYRGNFKNPLWAFEREVASRWQTVGGQFYFDLTPLAGLTWHSSFSGNIDNERYNRFDAPNTKRGENGDGVPTGYGRYSTKNNRNYQIENTLTYDNKFFENNLSLNFLAGHTYQHWDYEDSYLEGEKFPSDDLRWLVSAGEINKGRSYILSIGLESFFSRLQLNWSDKYLLMLSARADGSTKFAKGNKWGVFPAASAGWVISEEPFFNSSTVNLFKLRGSYGLTGNQSGISYAVGQNLLTGGQNYDLQPGLAATDVYNPDLKWEVGYSTNIGLDLTLFDRLNLSLDLYKKTTKDLLNRINIPQESGFRTMLKNIGEISNKGFELSTNLDIYKYTDFKWNIAANFSYNENKIKDLGLGEVDYYTTGFVSVLKEGGSLGSFYLLESLGVAKEKYEYKDANGAVTKVVQAGDMIYKDQNGDGKIDDNDRKVYSGGIAPIYGGVSTSISYKGFDLSIAGQYSVGKKLYAMYKEGALNGGAVGHPSFSENMLTQMLDYWSPKNPNAANPRPHLSSAISSWNTQRSTRYLEDADYFRISDITVGFNLTSIPSLKLGFIEKARIYVQARNPFTFTKYSGVDPEVQYLNQGTANNQNESNLAKTTSGVDYNGIPNIKSINVGLNINF</sequence>
<dbReference type="GO" id="GO:0044718">
    <property type="term" value="P:siderophore transmembrane transport"/>
    <property type="evidence" value="ECO:0007669"/>
    <property type="project" value="TreeGrafter"/>
</dbReference>
<dbReference type="Gene3D" id="2.40.170.20">
    <property type="entry name" value="TonB-dependent receptor, beta-barrel domain"/>
    <property type="match status" value="1"/>
</dbReference>
<proteinExistence type="inferred from homology"/>
<feature type="signal peptide" evidence="9">
    <location>
        <begin position="1"/>
        <end position="22"/>
    </location>
</feature>
<evidence type="ECO:0000256" key="9">
    <source>
        <dbReference type="SAM" id="SignalP"/>
    </source>
</evidence>
<comment type="subcellular location">
    <subcellularLocation>
        <location evidence="1 8">Cell outer membrane</location>
        <topology evidence="1 8">Multi-pass membrane protein</topology>
    </subcellularLocation>
</comment>
<reference evidence="11 12" key="1">
    <citation type="submission" date="2018-09" db="EMBL/GenBank/DDBJ databases">
        <authorList>
            <consortium name="Pathogen Informatics"/>
        </authorList>
    </citation>
    <scope>NUCLEOTIDE SEQUENCE [LARGE SCALE GENOMIC DNA]</scope>
    <source>
        <strain evidence="11 12">OH-22767</strain>
    </source>
</reference>
<organism evidence="11 12">
    <name type="scientific">Candidatus Ornithobacterium hominis</name>
    <dbReference type="NCBI Taxonomy" id="2497989"/>
    <lineage>
        <taxon>Bacteria</taxon>
        <taxon>Pseudomonadati</taxon>
        <taxon>Bacteroidota</taxon>
        <taxon>Flavobacteriia</taxon>
        <taxon>Flavobacteriales</taxon>
        <taxon>Weeksellaceae</taxon>
        <taxon>Ornithobacterium</taxon>
    </lineage>
</organism>
<evidence type="ECO:0000256" key="8">
    <source>
        <dbReference type="PROSITE-ProRule" id="PRU01360"/>
    </source>
</evidence>
<evidence type="ECO:0000259" key="10">
    <source>
        <dbReference type="Pfam" id="PF07715"/>
    </source>
</evidence>
<dbReference type="Gene3D" id="2.60.40.1120">
    <property type="entry name" value="Carboxypeptidase-like, regulatory domain"/>
    <property type="match status" value="1"/>
</dbReference>
<dbReference type="SUPFAM" id="SSF49464">
    <property type="entry name" value="Carboxypeptidase regulatory domain-like"/>
    <property type="match status" value="1"/>
</dbReference>
<evidence type="ECO:0000256" key="5">
    <source>
        <dbReference type="ARBA" id="ARBA00022729"/>
    </source>
</evidence>
<dbReference type="GO" id="GO:0015344">
    <property type="term" value="F:siderophore uptake transmembrane transporter activity"/>
    <property type="evidence" value="ECO:0007669"/>
    <property type="project" value="TreeGrafter"/>
</dbReference>
<keyword evidence="7 8" id="KW-0998">Cell outer membrane</keyword>
<feature type="chain" id="PRO_5016863606" evidence="9">
    <location>
        <begin position="23"/>
        <end position="1026"/>
    </location>
</feature>
<keyword evidence="12" id="KW-1185">Reference proteome</keyword>
<accession>A0A383TV68</accession>
<dbReference type="AlphaFoldDB" id="A0A383TV68"/>
<evidence type="ECO:0000256" key="3">
    <source>
        <dbReference type="ARBA" id="ARBA00022452"/>
    </source>
</evidence>
<dbReference type="InterPro" id="IPR008969">
    <property type="entry name" value="CarboxyPept-like_regulatory"/>
</dbReference>
<dbReference type="InterPro" id="IPR023997">
    <property type="entry name" value="TonB-dep_OMP_SusC/RagA_CS"/>
</dbReference>
<evidence type="ECO:0000256" key="2">
    <source>
        <dbReference type="ARBA" id="ARBA00022448"/>
    </source>
</evidence>
<gene>
    <name evidence="11" type="ORF">SAMEA104719789_00222</name>
</gene>
<keyword evidence="4 8" id="KW-0812">Transmembrane</keyword>
<evidence type="ECO:0000256" key="1">
    <source>
        <dbReference type="ARBA" id="ARBA00004571"/>
    </source>
</evidence>
<dbReference type="OrthoDB" id="9768177at2"/>
<dbReference type="InterPro" id="IPR023996">
    <property type="entry name" value="TonB-dep_OMP_SusC/RagA"/>
</dbReference>
<keyword evidence="6 8" id="KW-0472">Membrane</keyword>
<comment type="similarity">
    <text evidence="8">Belongs to the TonB-dependent receptor family.</text>
</comment>
<dbReference type="PANTHER" id="PTHR30069">
    <property type="entry name" value="TONB-DEPENDENT OUTER MEMBRANE RECEPTOR"/>
    <property type="match status" value="1"/>
</dbReference>
<dbReference type="Pfam" id="PF07715">
    <property type="entry name" value="Plug"/>
    <property type="match status" value="1"/>
</dbReference>
<dbReference type="EMBL" id="UNSC01000001">
    <property type="protein sequence ID" value="SZD71128.1"/>
    <property type="molecule type" value="Genomic_DNA"/>
</dbReference>
<evidence type="ECO:0000256" key="6">
    <source>
        <dbReference type="ARBA" id="ARBA00023136"/>
    </source>
</evidence>
<dbReference type="RefSeq" id="WP_119058800.1">
    <property type="nucleotide sequence ID" value="NZ_UNSC01000001.1"/>
</dbReference>
<dbReference type="NCBIfam" id="TIGR04056">
    <property type="entry name" value="OMP_RagA_SusC"/>
    <property type="match status" value="1"/>
</dbReference>
<evidence type="ECO:0000256" key="4">
    <source>
        <dbReference type="ARBA" id="ARBA00022692"/>
    </source>
</evidence>
<evidence type="ECO:0000313" key="11">
    <source>
        <dbReference type="EMBL" id="SZD71128.1"/>
    </source>
</evidence>
<dbReference type="PROSITE" id="PS52016">
    <property type="entry name" value="TONB_DEPENDENT_REC_3"/>
    <property type="match status" value="1"/>
</dbReference>
<protein>
    <submittedName>
        <fullName evidence="11">Outer membrane cobalamin receptor protein</fullName>
    </submittedName>
</protein>
<keyword evidence="11" id="KW-0675">Receptor</keyword>
<dbReference type="PANTHER" id="PTHR30069:SF29">
    <property type="entry name" value="HEMOGLOBIN AND HEMOGLOBIN-HAPTOGLOBIN-BINDING PROTEIN 1-RELATED"/>
    <property type="match status" value="1"/>
</dbReference>
<dbReference type="InterPro" id="IPR037066">
    <property type="entry name" value="Plug_dom_sf"/>
</dbReference>
<feature type="domain" description="TonB-dependent receptor plug" evidence="10">
    <location>
        <begin position="116"/>
        <end position="222"/>
    </location>
</feature>